<reference evidence="3 4" key="1">
    <citation type="submission" date="2019-04" db="EMBL/GenBank/DDBJ databases">
        <title>High contiguity whole genome sequence and gene annotation resource for two Venturia nashicola isolates.</title>
        <authorList>
            <person name="Prokchorchik M."/>
            <person name="Won K."/>
            <person name="Lee Y."/>
            <person name="Choi E.D."/>
            <person name="Segonzac C."/>
            <person name="Sohn K.H."/>
        </authorList>
    </citation>
    <scope>NUCLEOTIDE SEQUENCE [LARGE SCALE GENOMIC DNA]</scope>
    <source>
        <strain evidence="3 4">PRI2</strain>
    </source>
</reference>
<dbReference type="PIRSF" id="PIRSF037464">
    <property type="entry name" value="UCP037464_APP1"/>
    <property type="match status" value="1"/>
</dbReference>
<feature type="compositionally biased region" description="Polar residues" evidence="1">
    <location>
        <begin position="674"/>
        <end position="688"/>
    </location>
</feature>
<dbReference type="InterPro" id="IPR036412">
    <property type="entry name" value="HAD-like_sf"/>
</dbReference>
<dbReference type="Proteomes" id="UP000298493">
    <property type="component" value="Unassembled WGS sequence"/>
</dbReference>
<comment type="caution">
    <text evidence="3">The sequence shown here is derived from an EMBL/GenBank/DDBJ whole genome shotgun (WGS) entry which is preliminary data.</text>
</comment>
<sequence>MTESNDGRGRDPTRPGQSGYYNSYNNSGGEEPPAGSKRAKFRGYLKAANELRQTYQQQYASGWNNRTSYLEEGDDGPAGTYPDAAAVVRSGDEQMVLFPSYARRHVKEKPKEKPGAIKNTEGQGGDVRGSMGEGDAEYWRQQWEKYEEDNAVVDVDVRGWVFSPHKGAMTRKQRLFITLARQLAGLPAPTQNSPAGSDQGSRDTSPHSRHRERAEARQRQKDEDFVSKEAENILRKGEAEAEAAGRGEYSESPSKDATEDAVDGQTGRPGMSNRKVSETDSLRRVAASNAAGNEDDPKIKPIQKRASWNQPADMSSSELFTANAHLMARLKPFISNPLANTPISAFFYNDSISRQQTVHTDAYGHFALRAELDFVPTHVRILASENLSATEEVLVTDPNGVSVISDIDDTIKHSAIGSGAREIFRNAFIRELNDLTIDGVQEWYSSLAKMGVKFHYVSNSPWQLYPVLTTFFAQAGLPPGSFHLKQYSGMMQGIFEPVAERKKGTLDRIARDFPQRRFILVGDSGEADLEVYLDFVQENPGRVLGIFIRDVTTPIQQGFFDHGMGHLAGNRSETSLHSGSSGSRFQQGRSRVEDEEEDRDLKAAIEASLKSVEEEERRRPSLPPRRPTEEKLIDFSDEEPVSTKPQTDPQFPPSKVDSPASAKRTPPVPRKPNTLRNTTSQNLAQQGGVTKKTPPPPPSRRSTTSSTTLSNQATKSPPPVPRASKPSGTGQPPKLNAEDETYGEFAREKFASAYAHLPNAPWNSTQQDFASASNANEGGESGRPEKTMDEEVVAPTLPRRTITSYPAAAAAFASTRVTNAWQAYNSAASQPGTPGSGRTMSYNGQMGAGMGQQAQAPVNKRVDMWKARWERAEGYCRHKGVVLRTWRVGSDVLEESRSLVEKATKEDKREAEKRRERR</sequence>
<feature type="region of interest" description="Disordered" evidence="1">
    <location>
        <begin position="895"/>
        <end position="918"/>
    </location>
</feature>
<dbReference type="EMBL" id="SNSC02000005">
    <property type="protein sequence ID" value="TID24331.1"/>
    <property type="molecule type" value="Genomic_DNA"/>
</dbReference>
<name>A0A4Z1PG89_9PEZI</name>
<feature type="region of interest" description="Disordered" evidence="1">
    <location>
        <begin position="570"/>
        <end position="744"/>
    </location>
</feature>
<gene>
    <name evidence="3" type="ORF">E6O75_ATG02696</name>
</gene>
<dbReference type="InterPro" id="IPR019236">
    <property type="entry name" value="APP1_cat"/>
</dbReference>
<dbReference type="Pfam" id="PF09949">
    <property type="entry name" value="APP1_cat"/>
    <property type="match status" value="1"/>
</dbReference>
<feature type="compositionally biased region" description="Low complexity" evidence="1">
    <location>
        <begin position="700"/>
        <end position="710"/>
    </location>
</feature>
<keyword evidence="4" id="KW-1185">Reference proteome</keyword>
<feature type="compositionally biased region" description="Basic and acidic residues" evidence="1">
    <location>
        <begin position="780"/>
        <end position="789"/>
    </location>
</feature>
<feature type="compositionally biased region" description="Basic and acidic residues" evidence="1">
    <location>
        <begin position="1"/>
        <end position="13"/>
    </location>
</feature>
<evidence type="ECO:0000313" key="3">
    <source>
        <dbReference type="EMBL" id="TID24331.1"/>
    </source>
</evidence>
<dbReference type="GO" id="GO:0008195">
    <property type="term" value="F:phosphatidate phosphatase activity"/>
    <property type="evidence" value="ECO:0007669"/>
    <property type="project" value="InterPro"/>
</dbReference>
<feature type="compositionally biased region" description="Low complexity" evidence="1">
    <location>
        <begin position="18"/>
        <end position="29"/>
    </location>
</feature>
<dbReference type="InterPro" id="IPR017210">
    <property type="entry name" value="APP1"/>
</dbReference>
<feature type="region of interest" description="Disordered" evidence="1">
    <location>
        <begin position="1"/>
        <end position="41"/>
    </location>
</feature>
<feature type="domain" description="Phosphatidate phosphatase APP1 catalytic" evidence="2">
    <location>
        <begin position="401"/>
        <end position="550"/>
    </location>
</feature>
<dbReference type="SUPFAM" id="SSF56784">
    <property type="entry name" value="HAD-like"/>
    <property type="match status" value="1"/>
</dbReference>
<evidence type="ECO:0000313" key="4">
    <source>
        <dbReference type="Proteomes" id="UP000298493"/>
    </source>
</evidence>
<protein>
    <submittedName>
        <fullName evidence="3">Putative inactive dehydrogenase</fullName>
    </submittedName>
</protein>
<evidence type="ECO:0000256" key="1">
    <source>
        <dbReference type="SAM" id="MobiDB-lite"/>
    </source>
</evidence>
<feature type="region of interest" description="Disordered" evidence="1">
    <location>
        <begin position="106"/>
        <end position="133"/>
    </location>
</feature>
<feature type="region of interest" description="Disordered" evidence="1">
    <location>
        <begin position="757"/>
        <end position="789"/>
    </location>
</feature>
<feature type="region of interest" description="Disordered" evidence="1">
    <location>
        <begin position="186"/>
        <end position="310"/>
    </location>
</feature>
<dbReference type="Gene3D" id="6.10.140.100">
    <property type="match status" value="1"/>
</dbReference>
<dbReference type="PANTHER" id="PTHR28208:SF3">
    <property type="entry name" value="PHOSPHATIDATE PHOSPHATASE APP1"/>
    <property type="match status" value="1"/>
</dbReference>
<feature type="compositionally biased region" description="Basic and acidic residues" evidence="1">
    <location>
        <begin position="200"/>
        <end position="258"/>
    </location>
</feature>
<dbReference type="GO" id="GO:0030479">
    <property type="term" value="C:actin cortical patch"/>
    <property type="evidence" value="ECO:0007669"/>
    <property type="project" value="TreeGrafter"/>
</dbReference>
<dbReference type="AlphaFoldDB" id="A0A4Z1PG89"/>
<feature type="compositionally biased region" description="Low complexity" evidence="1">
    <location>
        <begin position="578"/>
        <end position="589"/>
    </location>
</feature>
<evidence type="ECO:0000259" key="2">
    <source>
        <dbReference type="Pfam" id="PF09949"/>
    </source>
</evidence>
<proteinExistence type="predicted"/>
<dbReference type="PANTHER" id="PTHR28208">
    <property type="entry name" value="PHOSPHATIDATE PHOSPHATASE APP1"/>
    <property type="match status" value="1"/>
</dbReference>
<feature type="compositionally biased region" description="Polar residues" evidence="1">
    <location>
        <begin position="189"/>
        <end position="199"/>
    </location>
</feature>
<dbReference type="InterPro" id="IPR052935">
    <property type="entry name" value="Mg2+_PAP"/>
</dbReference>
<accession>A0A4Z1PG89</accession>
<organism evidence="3 4">
    <name type="scientific">Venturia nashicola</name>
    <dbReference type="NCBI Taxonomy" id="86259"/>
    <lineage>
        <taxon>Eukaryota</taxon>
        <taxon>Fungi</taxon>
        <taxon>Dikarya</taxon>
        <taxon>Ascomycota</taxon>
        <taxon>Pezizomycotina</taxon>
        <taxon>Dothideomycetes</taxon>
        <taxon>Pleosporomycetidae</taxon>
        <taxon>Venturiales</taxon>
        <taxon>Venturiaceae</taxon>
        <taxon>Venturia</taxon>
    </lineage>
</organism>
<dbReference type="STRING" id="86259.A0A4Z1PG89"/>
<feature type="compositionally biased region" description="Polar residues" evidence="1">
    <location>
        <begin position="761"/>
        <end position="776"/>
    </location>
</feature>